<dbReference type="CDD" id="cd04301">
    <property type="entry name" value="NAT_SF"/>
    <property type="match status" value="1"/>
</dbReference>
<dbReference type="EMBL" id="DXEV01000064">
    <property type="protein sequence ID" value="HIX56472.1"/>
    <property type="molecule type" value="Genomic_DNA"/>
</dbReference>
<name>A0A9D1WCU6_9GAMM</name>
<keyword evidence="2" id="KW-0012">Acyltransferase</keyword>
<evidence type="ECO:0000256" key="2">
    <source>
        <dbReference type="ARBA" id="ARBA00023315"/>
    </source>
</evidence>
<dbReference type="PANTHER" id="PTHR43800:SF1">
    <property type="entry name" value="PEPTIDYL-LYSINE N-ACETYLTRANSFERASE YJAB"/>
    <property type="match status" value="1"/>
</dbReference>
<dbReference type="Proteomes" id="UP000886829">
    <property type="component" value="Unassembled WGS sequence"/>
</dbReference>
<proteinExistence type="predicted"/>
<reference evidence="4" key="2">
    <citation type="submission" date="2021-04" db="EMBL/GenBank/DDBJ databases">
        <authorList>
            <person name="Gilroy R."/>
        </authorList>
    </citation>
    <scope>NUCLEOTIDE SEQUENCE</scope>
    <source>
        <strain evidence="4">USASDec5-558</strain>
    </source>
</reference>
<dbReference type="InterPro" id="IPR000182">
    <property type="entry name" value="GNAT_dom"/>
</dbReference>
<sequence length="151" mass="17493">MVDIITIEKNDRTPELIEKLLPVWERSVRATHIFLSNEEILQIKNYVPMAFSGVEHLLVAQDEHGAPVGFMGINDHSLEILFIDPEHRGHGLGRKLLEYGIAHYDVQTLAVNEQNPQAHGFYEHMGFKVFKRTELDEQGQPYPLLYMRRED</sequence>
<accession>A0A9D1WCU6</accession>
<comment type="caution">
    <text evidence="4">The sequence shown here is derived from an EMBL/GenBank/DDBJ whole genome shotgun (WGS) entry which is preliminary data.</text>
</comment>
<evidence type="ECO:0000256" key="1">
    <source>
        <dbReference type="ARBA" id="ARBA00022679"/>
    </source>
</evidence>
<dbReference type="GO" id="GO:0016747">
    <property type="term" value="F:acyltransferase activity, transferring groups other than amino-acyl groups"/>
    <property type="evidence" value="ECO:0007669"/>
    <property type="project" value="InterPro"/>
</dbReference>
<dbReference type="InterPro" id="IPR016181">
    <property type="entry name" value="Acyl_CoA_acyltransferase"/>
</dbReference>
<feature type="domain" description="N-acetyltransferase" evidence="3">
    <location>
        <begin position="11"/>
        <end position="151"/>
    </location>
</feature>
<dbReference type="Pfam" id="PF13508">
    <property type="entry name" value="Acetyltransf_7"/>
    <property type="match status" value="1"/>
</dbReference>
<dbReference type="PROSITE" id="PS51186">
    <property type="entry name" value="GNAT"/>
    <property type="match status" value="1"/>
</dbReference>
<reference evidence="4" key="1">
    <citation type="journal article" date="2021" name="PeerJ">
        <title>Extensive microbial diversity within the chicken gut microbiome revealed by metagenomics and culture.</title>
        <authorList>
            <person name="Gilroy R."/>
            <person name="Ravi A."/>
            <person name="Getino M."/>
            <person name="Pursley I."/>
            <person name="Horton D.L."/>
            <person name="Alikhan N.F."/>
            <person name="Baker D."/>
            <person name="Gharbi K."/>
            <person name="Hall N."/>
            <person name="Watson M."/>
            <person name="Adriaenssens E.M."/>
            <person name="Foster-Nyarko E."/>
            <person name="Jarju S."/>
            <person name="Secka A."/>
            <person name="Antonio M."/>
            <person name="Oren A."/>
            <person name="Chaudhuri R.R."/>
            <person name="La Ragione R."/>
            <person name="Hildebrand F."/>
            <person name="Pallen M.J."/>
        </authorList>
    </citation>
    <scope>NUCLEOTIDE SEQUENCE</scope>
    <source>
        <strain evidence="4">USASDec5-558</strain>
    </source>
</reference>
<dbReference type="NCBIfam" id="NF007807">
    <property type="entry name" value="PRK10514.1"/>
    <property type="match status" value="1"/>
</dbReference>
<protein>
    <submittedName>
        <fullName evidence="4">Acetyltransferase</fullName>
    </submittedName>
</protein>
<dbReference type="AlphaFoldDB" id="A0A9D1WCU6"/>
<dbReference type="PANTHER" id="PTHR43800">
    <property type="entry name" value="PEPTIDYL-LYSINE N-ACETYLTRANSFERASE YJAB"/>
    <property type="match status" value="1"/>
</dbReference>
<evidence type="ECO:0000313" key="5">
    <source>
        <dbReference type="Proteomes" id="UP000886829"/>
    </source>
</evidence>
<evidence type="ECO:0000259" key="3">
    <source>
        <dbReference type="PROSITE" id="PS51186"/>
    </source>
</evidence>
<gene>
    <name evidence="4" type="ORF">H9850_03255</name>
</gene>
<dbReference type="SUPFAM" id="SSF55729">
    <property type="entry name" value="Acyl-CoA N-acyltransferases (Nat)"/>
    <property type="match status" value="1"/>
</dbReference>
<evidence type="ECO:0000313" key="4">
    <source>
        <dbReference type="EMBL" id="HIX56472.1"/>
    </source>
</evidence>
<organism evidence="4 5">
    <name type="scientific">Candidatus Anaerobiospirillum pullistercoris</name>
    <dbReference type="NCBI Taxonomy" id="2838452"/>
    <lineage>
        <taxon>Bacteria</taxon>
        <taxon>Pseudomonadati</taxon>
        <taxon>Pseudomonadota</taxon>
        <taxon>Gammaproteobacteria</taxon>
        <taxon>Aeromonadales</taxon>
        <taxon>Succinivibrionaceae</taxon>
        <taxon>Anaerobiospirillum</taxon>
    </lineage>
</organism>
<keyword evidence="1" id="KW-0808">Transferase</keyword>
<dbReference type="Gene3D" id="3.40.630.30">
    <property type="match status" value="1"/>
</dbReference>